<protein>
    <submittedName>
        <fullName evidence="2">General secretion pathway protein M</fullName>
    </submittedName>
</protein>
<name>A0A1M6KCH7_9BRAD</name>
<keyword evidence="1" id="KW-0472">Membrane</keyword>
<dbReference type="EMBL" id="LT670844">
    <property type="protein sequence ID" value="SHJ56624.1"/>
    <property type="molecule type" value="Genomic_DNA"/>
</dbReference>
<dbReference type="NCBIfam" id="NF040576">
    <property type="entry name" value="T2SS_GspM_XpsM"/>
    <property type="match status" value="1"/>
</dbReference>
<dbReference type="RefSeq" id="WP_079537121.1">
    <property type="nucleotide sequence ID" value="NZ_LT670844.1"/>
</dbReference>
<dbReference type="Pfam" id="PF10741">
    <property type="entry name" value="T2SSM_b"/>
    <property type="match status" value="1"/>
</dbReference>
<accession>A0A1M6KCH7</accession>
<sequence>MNSAATLRKTLASPLPAAAAYAGLVFALLFTLITSIADIFGQREAVASSAAMLEQLEDRKPASTRGQPADVSMPSGSSFLEGATVTIAGAALIQRVAGAVTKFGGNVLSTQVELKGTQSKAGFISILASCEIDQVGLQHLLYDLEAGMPFLFIDQLVVQAPSTLSSSGGGKLRILLAVSGQWNGAK</sequence>
<evidence type="ECO:0000313" key="3">
    <source>
        <dbReference type="Proteomes" id="UP000189935"/>
    </source>
</evidence>
<evidence type="ECO:0000256" key="1">
    <source>
        <dbReference type="SAM" id="Phobius"/>
    </source>
</evidence>
<dbReference type="OrthoDB" id="8228433at2"/>
<evidence type="ECO:0000313" key="2">
    <source>
        <dbReference type="EMBL" id="SHJ56624.1"/>
    </source>
</evidence>
<keyword evidence="1" id="KW-1133">Transmembrane helix</keyword>
<organism evidence="2 3">
    <name type="scientific">Bradyrhizobium lablabi</name>
    <dbReference type="NCBI Taxonomy" id="722472"/>
    <lineage>
        <taxon>Bacteria</taxon>
        <taxon>Pseudomonadati</taxon>
        <taxon>Pseudomonadota</taxon>
        <taxon>Alphaproteobacteria</taxon>
        <taxon>Hyphomicrobiales</taxon>
        <taxon>Nitrobacteraceae</taxon>
        <taxon>Bradyrhizobium</taxon>
    </lineage>
</organism>
<reference evidence="2 3" key="1">
    <citation type="submission" date="2016-11" db="EMBL/GenBank/DDBJ databases">
        <authorList>
            <person name="Jaros S."/>
            <person name="Januszkiewicz K."/>
            <person name="Wedrychowicz H."/>
        </authorList>
    </citation>
    <scope>NUCLEOTIDE SEQUENCE [LARGE SCALE GENOMIC DNA]</scope>
    <source>
        <strain evidence="2 3">GAS499</strain>
    </source>
</reference>
<dbReference type="InterPro" id="IPR034756">
    <property type="entry name" value="T2SSM_b"/>
</dbReference>
<dbReference type="AlphaFoldDB" id="A0A1M6KCH7"/>
<keyword evidence="1" id="KW-0812">Transmembrane</keyword>
<gene>
    <name evidence="2" type="ORF">SAMN05444159_0932</name>
</gene>
<dbReference type="Proteomes" id="UP000189935">
    <property type="component" value="Chromosome I"/>
</dbReference>
<feature type="transmembrane region" description="Helical" evidence="1">
    <location>
        <begin position="20"/>
        <end position="40"/>
    </location>
</feature>
<proteinExistence type="predicted"/>